<name>A0A1H6EVU5_9ACTN</name>
<dbReference type="PROSITE" id="PS51662">
    <property type="entry name" value="BP_PHYTASE"/>
    <property type="match status" value="1"/>
</dbReference>
<keyword evidence="1" id="KW-0732">Signal</keyword>
<dbReference type="EMBL" id="FNVT01000023">
    <property type="protein sequence ID" value="SEH01948.1"/>
    <property type="molecule type" value="Genomic_DNA"/>
</dbReference>
<evidence type="ECO:0000259" key="2">
    <source>
        <dbReference type="PROSITE" id="PS51662"/>
    </source>
</evidence>
<keyword evidence="4" id="KW-1185">Reference proteome</keyword>
<dbReference type="GO" id="GO:0016158">
    <property type="term" value="F:inositol hexakisphosphate 3-phosphatase activity"/>
    <property type="evidence" value="ECO:0007669"/>
    <property type="project" value="InterPro"/>
</dbReference>
<dbReference type="SUPFAM" id="SSF50956">
    <property type="entry name" value="Thermostable phytase (3-phytase)"/>
    <property type="match status" value="1"/>
</dbReference>
<gene>
    <name evidence="3" type="ORF">SAMN05444920_1234</name>
</gene>
<dbReference type="Proteomes" id="UP000236732">
    <property type="component" value="Unassembled WGS sequence"/>
</dbReference>
<feature type="domain" description="BPP" evidence="2">
    <location>
        <begin position="16"/>
        <end position="412"/>
    </location>
</feature>
<proteinExistence type="predicted"/>
<organism evidence="3 4">
    <name type="scientific">Nonomuraea solani</name>
    <dbReference type="NCBI Taxonomy" id="1144553"/>
    <lineage>
        <taxon>Bacteria</taxon>
        <taxon>Bacillati</taxon>
        <taxon>Actinomycetota</taxon>
        <taxon>Actinomycetes</taxon>
        <taxon>Streptosporangiales</taxon>
        <taxon>Streptosporangiaceae</taxon>
        <taxon>Nonomuraea</taxon>
    </lineage>
</organism>
<sequence>MPVRAFLSTVLLLVTPFAPDSGVATVTAAAETPPLYDDDAGGRANGDDPAIWVHPAKPGRSVVITTAKEGGLYAYSLSGAQLQHLPAQPPPGQDHEPGRLNNVDLVHGFRLSTGARVDLAVASDRGRDQLRVYAIDPAKAAAGQPPLTDVTDPAVPFVFNATQEEVDEAQTAYGVAVSGTRVVVSRRHRTTVGLLQLAAAPGGKVTYRRVRTLDLPATFPLPDGTTWTPCAEPGELPQVEGMVVDRARGVLYAAQEDVGIWRLRADLTGRPVLMDKVREYGRQDTYDPATEECLPGQDRGYGGRHLSADAEGLTIYEDGDDGYLLASSQGDDTFAAYDRDDNEHVAQFRVGPGSRVDGAEVSDGAMVTSASLGRAFPKGLLVVHDGAETPGDGDREVTNFKFVDWRLVAEVLDCT</sequence>
<dbReference type="InterPro" id="IPR011042">
    <property type="entry name" value="6-blade_b-propeller_TolB-like"/>
</dbReference>
<feature type="signal peptide" evidence="1">
    <location>
        <begin position="1"/>
        <end position="20"/>
    </location>
</feature>
<dbReference type="Gene3D" id="2.120.10.30">
    <property type="entry name" value="TolB, C-terminal domain"/>
    <property type="match status" value="1"/>
</dbReference>
<dbReference type="AlphaFoldDB" id="A0A1H6EVU5"/>
<dbReference type="RefSeq" id="WP_103963029.1">
    <property type="nucleotide sequence ID" value="NZ_FNVT01000023.1"/>
</dbReference>
<evidence type="ECO:0000313" key="3">
    <source>
        <dbReference type="EMBL" id="SEH01948.1"/>
    </source>
</evidence>
<feature type="chain" id="PRO_5038748099" evidence="1">
    <location>
        <begin position="21"/>
        <end position="415"/>
    </location>
</feature>
<dbReference type="InterPro" id="IPR003431">
    <property type="entry name" value="B-propeller_Phytase"/>
</dbReference>
<evidence type="ECO:0000256" key="1">
    <source>
        <dbReference type="SAM" id="SignalP"/>
    </source>
</evidence>
<dbReference type="Pfam" id="PF02333">
    <property type="entry name" value="Phytase"/>
    <property type="match status" value="2"/>
</dbReference>
<reference evidence="3 4" key="1">
    <citation type="submission" date="2016-10" db="EMBL/GenBank/DDBJ databases">
        <authorList>
            <person name="de Groot N.N."/>
        </authorList>
    </citation>
    <scope>NUCLEOTIDE SEQUENCE [LARGE SCALE GENOMIC DNA]</scope>
    <source>
        <strain evidence="3 4">CGMCC 4.7037</strain>
    </source>
</reference>
<dbReference type="OrthoDB" id="8696437at2"/>
<protein>
    <submittedName>
        <fullName evidence="3">3-phytase</fullName>
    </submittedName>
</protein>
<accession>A0A1H6EVU5</accession>
<evidence type="ECO:0000313" key="4">
    <source>
        <dbReference type="Proteomes" id="UP000236732"/>
    </source>
</evidence>